<gene>
    <name evidence="1" type="ORF">NMS_0093</name>
</gene>
<accession>W8VVR2</accession>
<name>W8VVR2_9FLAO</name>
<evidence type="ECO:0000313" key="2">
    <source>
        <dbReference type="Proteomes" id="UP000031760"/>
    </source>
</evidence>
<organism evidence="1 2">
    <name type="scientific">Nonlabens marinus S1-08</name>
    <dbReference type="NCBI Taxonomy" id="1454201"/>
    <lineage>
        <taxon>Bacteria</taxon>
        <taxon>Pseudomonadati</taxon>
        <taxon>Bacteroidota</taxon>
        <taxon>Flavobacteriia</taxon>
        <taxon>Flavobacteriales</taxon>
        <taxon>Flavobacteriaceae</taxon>
        <taxon>Nonlabens</taxon>
    </lineage>
</organism>
<evidence type="ECO:0000313" key="1">
    <source>
        <dbReference type="EMBL" id="BAO54102.1"/>
    </source>
</evidence>
<dbReference type="AlphaFoldDB" id="W8VVR2"/>
<dbReference type="KEGG" id="nmf:NMS_0093"/>
<reference evidence="1 2" key="1">
    <citation type="journal article" date="2014" name="Proc. Natl. Acad. Sci. U.S.A.">
        <title>Functional characterization of flavobacteria rhodopsins reveals a unique class of light-driven chloride pump in bacteria.</title>
        <authorList>
            <person name="Yoshizawa S."/>
            <person name="Kumagai Y."/>
            <person name="Kim H."/>
            <person name="Ogura Y."/>
            <person name="Hayashi T."/>
            <person name="Iwasaki W."/>
            <person name="DeLong E.F."/>
            <person name="Kogure K."/>
        </authorList>
    </citation>
    <scope>NUCLEOTIDE SEQUENCE [LARGE SCALE GENOMIC DNA]</scope>
    <source>
        <strain evidence="1 2">S1-08</strain>
    </source>
</reference>
<sequence>MQILFFKYRIKYLRTRVLINWSLTSLSMFDGSKNLAFAKAN</sequence>
<dbReference type="EMBL" id="AP014548">
    <property type="protein sequence ID" value="BAO54102.1"/>
    <property type="molecule type" value="Genomic_DNA"/>
</dbReference>
<protein>
    <submittedName>
        <fullName evidence="1">Uncharacterized protein</fullName>
    </submittedName>
</protein>
<dbReference type="HOGENOM" id="CLU_3273536_0_0_10"/>
<dbReference type="Proteomes" id="UP000031760">
    <property type="component" value="Chromosome"/>
</dbReference>
<proteinExistence type="predicted"/>
<keyword evidence="2" id="KW-1185">Reference proteome</keyword>